<evidence type="ECO:0000313" key="6">
    <source>
        <dbReference type="Proteomes" id="UP000830375"/>
    </source>
</evidence>
<feature type="compositionally biased region" description="Polar residues" evidence="4">
    <location>
        <begin position="1"/>
        <end position="13"/>
    </location>
</feature>
<dbReference type="InterPro" id="IPR051655">
    <property type="entry name" value="FAM161"/>
</dbReference>
<feature type="compositionally biased region" description="Basic and acidic residues" evidence="4">
    <location>
        <begin position="521"/>
        <end position="551"/>
    </location>
</feature>
<evidence type="ECO:0000256" key="1">
    <source>
        <dbReference type="ARBA" id="ARBA00006663"/>
    </source>
</evidence>
<feature type="compositionally biased region" description="Polar residues" evidence="4">
    <location>
        <begin position="275"/>
        <end position="286"/>
    </location>
</feature>
<feature type="region of interest" description="Disordered" evidence="4">
    <location>
        <begin position="352"/>
        <end position="384"/>
    </location>
</feature>
<evidence type="ECO:0000313" key="5">
    <source>
        <dbReference type="EMBL" id="KAI2654567.1"/>
    </source>
</evidence>
<keyword evidence="2 3" id="KW-0175">Coiled coil</keyword>
<dbReference type="InterPro" id="IPR019579">
    <property type="entry name" value="FAM161A/B"/>
</dbReference>
<organism evidence="5 6">
    <name type="scientific">Labeo rohita</name>
    <name type="common">Indian major carp</name>
    <name type="synonym">Cyprinus rohita</name>
    <dbReference type="NCBI Taxonomy" id="84645"/>
    <lineage>
        <taxon>Eukaryota</taxon>
        <taxon>Metazoa</taxon>
        <taxon>Chordata</taxon>
        <taxon>Craniata</taxon>
        <taxon>Vertebrata</taxon>
        <taxon>Euteleostomi</taxon>
        <taxon>Actinopterygii</taxon>
        <taxon>Neopterygii</taxon>
        <taxon>Teleostei</taxon>
        <taxon>Ostariophysi</taxon>
        <taxon>Cypriniformes</taxon>
        <taxon>Cyprinidae</taxon>
        <taxon>Labeoninae</taxon>
        <taxon>Labeonini</taxon>
        <taxon>Labeo</taxon>
    </lineage>
</organism>
<accession>A0ABQ8LX87</accession>
<feature type="region of interest" description="Disordered" evidence="4">
    <location>
        <begin position="270"/>
        <end position="301"/>
    </location>
</feature>
<name>A0ABQ8LX87_LABRO</name>
<dbReference type="PANTHER" id="PTHR21501">
    <property type="entry name" value="PROTEIN FAM-161"/>
    <property type="match status" value="1"/>
</dbReference>
<gene>
    <name evidence="5" type="ORF">H4Q32_011317</name>
</gene>
<dbReference type="Proteomes" id="UP000830375">
    <property type="component" value="Unassembled WGS sequence"/>
</dbReference>
<comment type="similarity">
    <text evidence="1">Belongs to the FAM161 family.</text>
</comment>
<dbReference type="EMBL" id="JACTAM010000017">
    <property type="protein sequence ID" value="KAI2654567.1"/>
    <property type="molecule type" value="Genomic_DNA"/>
</dbReference>
<dbReference type="PANTHER" id="PTHR21501:SF4">
    <property type="entry name" value="PROTEIN FAM161B"/>
    <property type="match status" value="1"/>
</dbReference>
<comment type="caution">
    <text evidence="5">The sequence shown here is derived from an EMBL/GenBank/DDBJ whole genome shotgun (WGS) entry which is preliminary data.</text>
</comment>
<feature type="coiled-coil region" evidence="3">
    <location>
        <begin position="458"/>
        <end position="485"/>
    </location>
</feature>
<dbReference type="Pfam" id="PF10595">
    <property type="entry name" value="FAM161A_B"/>
    <property type="match status" value="1"/>
</dbReference>
<feature type="region of interest" description="Disordered" evidence="4">
    <location>
        <begin position="520"/>
        <end position="580"/>
    </location>
</feature>
<feature type="region of interest" description="Disordered" evidence="4">
    <location>
        <begin position="118"/>
        <end position="154"/>
    </location>
</feature>
<evidence type="ECO:0000256" key="3">
    <source>
        <dbReference type="SAM" id="Coils"/>
    </source>
</evidence>
<evidence type="ECO:0000256" key="4">
    <source>
        <dbReference type="SAM" id="MobiDB-lite"/>
    </source>
</evidence>
<feature type="compositionally biased region" description="Polar residues" evidence="4">
    <location>
        <begin position="118"/>
        <end position="136"/>
    </location>
</feature>
<feature type="region of interest" description="Disordered" evidence="4">
    <location>
        <begin position="1"/>
        <end position="36"/>
    </location>
</feature>
<protein>
    <submittedName>
        <fullName evidence="5">Protein FAM161B</fullName>
    </submittedName>
</protein>
<feature type="compositionally biased region" description="Basic and acidic residues" evidence="4">
    <location>
        <begin position="14"/>
        <end position="36"/>
    </location>
</feature>
<reference evidence="5 6" key="1">
    <citation type="submission" date="2022-01" db="EMBL/GenBank/DDBJ databases">
        <title>A high-quality chromosome-level genome assembly of rohu carp, Labeo rohita.</title>
        <authorList>
            <person name="Arick M.A. II"/>
            <person name="Hsu C.-Y."/>
            <person name="Magbanua Z."/>
            <person name="Pechanova O."/>
            <person name="Grover C."/>
            <person name="Miller E."/>
            <person name="Thrash A."/>
            <person name="Ezzel L."/>
            <person name="Alam S."/>
            <person name="Benzie J."/>
            <person name="Hamilton M."/>
            <person name="Karsi A."/>
            <person name="Lawrence M.L."/>
            <person name="Peterson D.G."/>
        </authorList>
    </citation>
    <scope>NUCLEOTIDE SEQUENCE [LARGE SCALE GENOMIC DNA]</scope>
    <source>
        <strain evidence="6">BAU-BD-2019</strain>
        <tissue evidence="5">Blood</tissue>
    </source>
</reference>
<feature type="compositionally biased region" description="Basic and acidic residues" evidence="4">
    <location>
        <begin position="569"/>
        <end position="580"/>
    </location>
</feature>
<keyword evidence="6" id="KW-1185">Reference proteome</keyword>
<proteinExistence type="inferred from homology"/>
<sequence>MDQMTMISPTLDFSRSEEGDNVHVSESRLPCNEDRKKSELSLELHLEALKAKRKQQLEKLELQHQNGLEKRLLQNSLLTTSTEWILKSKTLQQSISDNDGRNSENRKHHSSKVFLHSFTSNGVKAPRTTGSGSQGTVIERQRKPLPQDSQKAKEKADLAECQKQFRVAPVPEHISKPLYDDLIHEQERLRKEGREQRRDFLLTMQKPFRFHKREEKKQERLKEEMASANKSEKTEPVCVRKPIPKAISDPRFSERLKEQEQQRKIRIHLRAQETLKASSAPIQRQEPSADRQTRSAQTSKSKMLGYLEQKLSFRPKTNAAVPDFDKLYQAFQQKAMEARERRDVTQCKPFQLRTSTLQPHHRSPENTQESTDKTDLKRSSSFGGLTSLSMDTLPTYITDAARKRSMAVRRSLELKDLEQQENAKWMKQHRIKSQAMSRAVAMRAKAMDPHKSLKEVYQEKLKQHRQADLERMKDYQRELKEIKTRVTARPYLFEQVSQKNAKNHAERRYRDTLEQAGLDENFVRSKGETNKAIHVDSESTDEDHYSTESETQKSAGSVEDCVTNEEEKEGNVETKEEELR</sequence>
<evidence type="ECO:0000256" key="2">
    <source>
        <dbReference type="ARBA" id="ARBA00023054"/>
    </source>
</evidence>